<dbReference type="AlphaFoldDB" id="A0A0D2HGJ2"/>
<comment type="subcellular location">
    <subcellularLocation>
        <location evidence="1">Cytoplasm</location>
    </subcellularLocation>
</comment>
<dbReference type="GO" id="GO:0005737">
    <property type="term" value="C:cytoplasm"/>
    <property type="evidence" value="ECO:0007669"/>
    <property type="project" value="UniProtKB-SubCell"/>
</dbReference>
<keyword evidence="6" id="KW-1185">Reference proteome</keyword>
<dbReference type="RefSeq" id="XP_013287327.1">
    <property type="nucleotide sequence ID" value="XM_013431873.1"/>
</dbReference>
<dbReference type="GO" id="GO:0007017">
    <property type="term" value="P:microtubule-based process"/>
    <property type="evidence" value="ECO:0007669"/>
    <property type="project" value="InterPro"/>
</dbReference>
<feature type="compositionally biased region" description="Basic and acidic residues" evidence="4">
    <location>
        <begin position="132"/>
        <end position="154"/>
    </location>
</feature>
<reference evidence="5 6" key="1">
    <citation type="submission" date="2015-01" db="EMBL/GenBank/DDBJ databases">
        <title>The Genome Sequence of Fonsecaea pedrosoi CBS 271.37.</title>
        <authorList>
            <consortium name="The Broad Institute Genomics Platform"/>
            <person name="Cuomo C."/>
            <person name="de Hoog S."/>
            <person name="Gorbushina A."/>
            <person name="Stielow B."/>
            <person name="Teixiera M."/>
            <person name="Abouelleil A."/>
            <person name="Chapman S.B."/>
            <person name="Priest M."/>
            <person name="Young S.K."/>
            <person name="Wortman J."/>
            <person name="Nusbaum C."/>
            <person name="Birren B."/>
        </authorList>
    </citation>
    <scope>NUCLEOTIDE SEQUENCE [LARGE SCALE GENOMIC DNA]</scope>
    <source>
        <strain evidence="5 6">CBS 271.37</strain>
    </source>
</reference>
<dbReference type="Pfam" id="PF04912">
    <property type="entry name" value="Dynamitin"/>
    <property type="match status" value="1"/>
</dbReference>
<dbReference type="EMBL" id="KN846970">
    <property type="protein sequence ID" value="KIW83519.1"/>
    <property type="molecule type" value="Genomic_DNA"/>
</dbReference>
<dbReference type="PANTHER" id="PTHR15346">
    <property type="entry name" value="DYNACTIN SUBUNIT"/>
    <property type="match status" value="1"/>
</dbReference>
<dbReference type="GeneID" id="25302254"/>
<dbReference type="Proteomes" id="UP000053029">
    <property type="component" value="Unassembled WGS sequence"/>
</dbReference>
<feature type="compositionally biased region" description="Basic and acidic residues" evidence="4">
    <location>
        <begin position="53"/>
        <end position="82"/>
    </location>
</feature>
<dbReference type="STRING" id="1442368.A0A0D2HGJ2"/>
<feature type="compositionally biased region" description="Basic residues" evidence="4">
    <location>
        <begin position="92"/>
        <end position="106"/>
    </location>
</feature>
<evidence type="ECO:0000256" key="1">
    <source>
        <dbReference type="ARBA" id="ARBA00004496"/>
    </source>
</evidence>
<dbReference type="GO" id="GO:0005869">
    <property type="term" value="C:dynactin complex"/>
    <property type="evidence" value="ECO:0007669"/>
    <property type="project" value="InterPro"/>
</dbReference>
<feature type="compositionally biased region" description="Low complexity" evidence="4">
    <location>
        <begin position="167"/>
        <end position="180"/>
    </location>
</feature>
<feature type="coiled-coil region" evidence="3">
    <location>
        <begin position="482"/>
        <end position="509"/>
    </location>
</feature>
<evidence type="ECO:0000313" key="6">
    <source>
        <dbReference type="Proteomes" id="UP000053029"/>
    </source>
</evidence>
<dbReference type="HOGENOM" id="CLU_038287_0_0_1"/>
<name>A0A0D2HGJ2_9EURO</name>
<dbReference type="VEuPathDB" id="FungiDB:Z517_02764"/>
<feature type="compositionally biased region" description="Acidic residues" evidence="4">
    <location>
        <begin position="113"/>
        <end position="124"/>
    </location>
</feature>
<evidence type="ECO:0000256" key="2">
    <source>
        <dbReference type="ARBA" id="ARBA00022490"/>
    </source>
</evidence>
<dbReference type="InterPro" id="IPR028133">
    <property type="entry name" value="Dynamitin"/>
</dbReference>
<keyword evidence="2" id="KW-0963">Cytoplasm</keyword>
<organism evidence="5 6">
    <name type="scientific">Fonsecaea pedrosoi CBS 271.37</name>
    <dbReference type="NCBI Taxonomy" id="1442368"/>
    <lineage>
        <taxon>Eukaryota</taxon>
        <taxon>Fungi</taxon>
        <taxon>Dikarya</taxon>
        <taxon>Ascomycota</taxon>
        <taxon>Pezizomycotina</taxon>
        <taxon>Eurotiomycetes</taxon>
        <taxon>Chaetothyriomycetidae</taxon>
        <taxon>Chaetothyriales</taxon>
        <taxon>Herpotrichiellaceae</taxon>
        <taxon>Fonsecaea</taxon>
    </lineage>
</organism>
<keyword evidence="3" id="KW-0175">Coiled coil</keyword>
<protein>
    <recommendedName>
        <fullName evidence="7">Dynactin subunit 2</fullName>
    </recommendedName>
</protein>
<evidence type="ECO:0000256" key="3">
    <source>
        <dbReference type="SAM" id="Coils"/>
    </source>
</evidence>
<evidence type="ECO:0008006" key="7">
    <source>
        <dbReference type="Google" id="ProtNLM"/>
    </source>
</evidence>
<evidence type="ECO:0000313" key="5">
    <source>
        <dbReference type="EMBL" id="KIW83519.1"/>
    </source>
</evidence>
<proteinExistence type="predicted"/>
<feature type="compositionally biased region" description="Acidic residues" evidence="4">
    <location>
        <begin position="155"/>
        <end position="165"/>
    </location>
</feature>
<feature type="compositionally biased region" description="Polar residues" evidence="4">
    <location>
        <begin position="31"/>
        <end position="40"/>
    </location>
</feature>
<feature type="region of interest" description="Disordered" evidence="4">
    <location>
        <begin position="1"/>
        <end position="191"/>
    </location>
</feature>
<dbReference type="OrthoDB" id="4977at2759"/>
<sequence>MSVSKKYAGLPDLDAAPEVYETPELADDVSTLPTGTVRTISPSPSDDGDDDESRPGLDRHPLDRDGARRRFEPSVVDARDVDFSDSIGGTRRAYRTRSARRRRRWHQGNGIEDGGDPSDSEEETLATKLARLKREAEEVRLELERREREKKNDKDEDGEFEDSLEEQQQQQQQLQQQQNQGIGGAAADDQDVDVDGVRELSRVLDGLSVKARLKTGTSAEDEFLSRLKSSSLQGQRHQQKESGTMPSNAVAAAAQAAPATLAAVAAFSDRLTALESALGVASISAASQTGAILPTLASLSTQVTTLSATLAPQATASGDAPFTSASQGNTALLETISARLKTLISESDRLAASRKQALASLADLHDKRMQQLVSATVHSNTRPRLRGFSTTSSSVAAAAAAASNAHAVESKPGENMADAAATAAAAGPGEESLQIQSKLFLDEQSSKITALYNVLPTIQDLQPLLPVVLERLRTLSVIHDGAAQAKALVDALEKRQGETREEIARWREAVDTVEKGMAELEGVMKDNVEILGGRVREVEARIGTLEQR</sequence>
<accession>A0A0D2HGJ2</accession>
<gene>
    <name evidence="5" type="ORF">Z517_02764</name>
</gene>
<evidence type="ECO:0000256" key="4">
    <source>
        <dbReference type="SAM" id="MobiDB-lite"/>
    </source>
</evidence>